<dbReference type="EC" id="3.2.1.82" evidence="6"/>
<dbReference type="InterPro" id="IPR011050">
    <property type="entry name" value="Pectin_lyase_fold/virulence"/>
</dbReference>
<dbReference type="Pfam" id="PF00295">
    <property type="entry name" value="Glyco_hydro_28"/>
    <property type="match status" value="1"/>
</dbReference>
<dbReference type="GO" id="GO:0005975">
    <property type="term" value="P:carbohydrate metabolic process"/>
    <property type="evidence" value="ECO:0007669"/>
    <property type="project" value="InterPro"/>
</dbReference>
<dbReference type="EMBL" id="CZBV01000012">
    <property type="protein sequence ID" value="CUQ91711.1"/>
    <property type="molecule type" value="Genomic_DNA"/>
</dbReference>
<evidence type="ECO:0000256" key="1">
    <source>
        <dbReference type="ARBA" id="ARBA00008834"/>
    </source>
</evidence>
<dbReference type="GO" id="GO:0033917">
    <property type="term" value="F:exo-poly-alpha-galacturonosidase activity"/>
    <property type="evidence" value="ECO:0007669"/>
    <property type="project" value="UniProtKB-EC"/>
</dbReference>
<dbReference type="AlphaFoldDB" id="A0A175A6X8"/>
<sequence>MKKVNFDVKLPAFVDRIVYVDNYGARPYCYTIEDASRNADAINRAINYISEKGGGTVVIPEGIWFTAPIEIKSDVELRIEKNAILKFSKDIDQYPLIITNYEGQECIRAKSPITAENAINIGITGGGVIDGSGDLWRPVKQFKMTERQWQELMKKSQYTIDTKEGGIWMPTESSFKGNEHNIQLDAENALEKASEYYDFYRPVMVSLRHCKRILLDGVTFMNSPAWNIHPFFCKNLTVRNVTVSNPYYAQNGDGIDVESCKKVHIHNCTFETGDDAICLKSGKNAVARQIEGPCEDVYIHDCLVNKGHGGFVIGSEMSRGIKNVLVENCTFLGTDVGVRIKSALGRGGVIENINVKNINMVDIKEQAIILTMSYVLNLLNRNEEINGIDKDDIPYIKNINFEGINCLGAKEAVVIEPLKDMPETITDIHIKASSFVTSGENRVGCDCLTSEQTTYEIL</sequence>
<dbReference type="Proteomes" id="UP000095780">
    <property type="component" value="Unassembled WGS sequence"/>
</dbReference>
<dbReference type="PANTHER" id="PTHR31339:SF9">
    <property type="entry name" value="PLASMIN AND FIBRONECTIN-BINDING PROTEIN A"/>
    <property type="match status" value="1"/>
</dbReference>
<dbReference type="InterPro" id="IPR006626">
    <property type="entry name" value="PbH1"/>
</dbReference>
<protein>
    <submittedName>
        <fullName evidence="6">Exo-poly-alpha-D-galacturonosidase</fullName>
        <ecNumber evidence="6">3.2.1.82</ecNumber>
    </submittedName>
    <submittedName>
        <fullName evidence="7">Glycoside hydrolase family 28 protein</fullName>
    </submittedName>
</protein>
<dbReference type="InterPro" id="IPR012334">
    <property type="entry name" value="Pectin_lyas_fold"/>
</dbReference>
<gene>
    <name evidence="6" type="primary">pehX_3</name>
    <name evidence="5" type="synonym">pehX_2</name>
    <name evidence="5" type="ORF">ERS852490_03028</name>
    <name evidence="6" type="ORF">ERS852492_02942</name>
    <name evidence="7" type="ORF">GKE48_13665</name>
</gene>
<reference evidence="7 10" key="2">
    <citation type="journal article" date="2019" name="Nat. Med.">
        <title>A library of human gut bacterial isolates paired with longitudinal multiomics data enables mechanistic microbiome research.</title>
        <authorList>
            <person name="Poyet M."/>
            <person name="Groussin M."/>
            <person name="Gibbons S.M."/>
            <person name="Avila-Pacheco J."/>
            <person name="Jiang X."/>
            <person name="Kearney S.M."/>
            <person name="Perrotta A.R."/>
            <person name="Berdy B."/>
            <person name="Zhao S."/>
            <person name="Lieberman T.D."/>
            <person name="Swanson P.K."/>
            <person name="Smith M."/>
            <person name="Roesemann S."/>
            <person name="Alexander J.E."/>
            <person name="Rich S.A."/>
            <person name="Livny J."/>
            <person name="Vlamakis H."/>
            <person name="Clish C."/>
            <person name="Bullock K."/>
            <person name="Deik A."/>
            <person name="Scott J."/>
            <person name="Pierce K.A."/>
            <person name="Xavier R.J."/>
            <person name="Alm E.J."/>
        </authorList>
    </citation>
    <scope>NUCLEOTIDE SEQUENCE [LARGE SCALE GENOMIC DNA]</scope>
    <source>
        <strain evidence="7 10">BIOML-A1</strain>
    </source>
</reference>
<evidence type="ECO:0000313" key="6">
    <source>
        <dbReference type="EMBL" id="CUQ91711.1"/>
    </source>
</evidence>
<evidence type="ECO:0000256" key="4">
    <source>
        <dbReference type="RuleBase" id="RU361169"/>
    </source>
</evidence>
<evidence type="ECO:0000313" key="9">
    <source>
        <dbReference type="Proteomes" id="UP000095780"/>
    </source>
</evidence>
<dbReference type="SUPFAM" id="SSF51126">
    <property type="entry name" value="Pectin lyase-like"/>
    <property type="match status" value="1"/>
</dbReference>
<dbReference type="SMR" id="A0A175A6X8"/>
<evidence type="ECO:0000256" key="2">
    <source>
        <dbReference type="ARBA" id="ARBA00022801"/>
    </source>
</evidence>
<dbReference type="GO" id="GO:0004650">
    <property type="term" value="F:polygalacturonase activity"/>
    <property type="evidence" value="ECO:0007669"/>
    <property type="project" value="InterPro"/>
</dbReference>
<dbReference type="EMBL" id="WKRD01000013">
    <property type="protein sequence ID" value="MSC58482.1"/>
    <property type="molecule type" value="Genomic_DNA"/>
</dbReference>
<evidence type="ECO:0000256" key="3">
    <source>
        <dbReference type="ARBA" id="ARBA00023295"/>
    </source>
</evidence>
<dbReference type="SMART" id="SM00710">
    <property type="entry name" value="PbH1"/>
    <property type="match status" value="4"/>
</dbReference>
<comment type="similarity">
    <text evidence="1 4">Belongs to the glycosyl hydrolase 28 family.</text>
</comment>
<dbReference type="PROSITE" id="PS00502">
    <property type="entry name" value="POLYGALACTURONASE"/>
    <property type="match status" value="1"/>
</dbReference>
<dbReference type="RefSeq" id="WP_055216858.1">
    <property type="nucleotide sequence ID" value="NZ_CABIXW010000012.1"/>
</dbReference>
<dbReference type="EMBL" id="CZBU01000009">
    <property type="protein sequence ID" value="CUQ79362.1"/>
    <property type="molecule type" value="Genomic_DNA"/>
</dbReference>
<dbReference type="InterPro" id="IPR051801">
    <property type="entry name" value="GH28_Enzymes"/>
</dbReference>
<keyword evidence="3 4" id="KW-0326">Glycosidase</keyword>
<dbReference type="PANTHER" id="PTHR31339">
    <property type="entry name" value="PECTIN LYASE-RELATED"/>
    <property type="match status" value="1"/>
</dbReference>
<keyword evidence="2 4" id="KW-0378">Hydrolase</keyword>
<organism evidence="6 9">
    <name type="scientific">Lachnospira eligens</name>
    <dbReference type="NCBI Taxonomy" id="39485"/>
    <lineage>
        <taxon>Bacteria</taxon>
        <taxon>Bacillati</taxon>
        <taxon>Bacillota</taxon>
        <taxon>Clostridia</taxon>
        <taxon>Lachnospirales</taxon>
        <taxon>Lachnospiraceae</taxon>
        <taxon>Lachnospira</taxon>
    </lineage>
</organism>
<proteinExistence type="inferred from homology"/>
<dbReference type="Gene3D" id="2.160.20.10">
    <property type="entry name" value="Single-stranded right-handed beta-helix, Pectin lyase-like"/>
    <property type="match status" value="1"/>
</dbReference>
<dbReference type="InterPro" id="IPR000743">
    <property type="entry name" value="Glyco_hydro_28"/>
</dbReference>
<evidence type="ECO:0000313" key="7">
    <source>
        <dbReference type="EMBL" id="MSC58482.1"/>
    </source>
</evidence>
<evidence type="ECO:0000313" key="8">
    <source>
        <dbReference type="Proteomes" id="UP000095621"/>
    </source>
</evidence>
<reference evidence="8 9" key="1">
    <citation type="submission" date="2015-09" db="EMBL/GenBank/DDBJ databases">
        <authorList>
            <consortium name="Pathogen Informatics"/>
        </authorList>
    </citation>
    <scope>NUCLEOTIDE SEQUENCE [LARGE SCALE GENOMIC DNA]</scope>
    <source>
        <strain evidence="5 8">2789STDY5834875</strain>
        <strain evidence="6 9">2789STDY5834878</strain>
    </source>
</reference>
<evidence type="ECO:0000313" key="5">
    <source>
        <dbReference type="EMBL" id="CUQ79362.1"/>
    </source>
</evidence>
<name>A0A175A6X8_9FIRM</name>
<dbReference type="Proteomes" id="UP000095621">
    <property type="component" value="Unassembled WGS sequence"/>
</dbReference>
<evidence type="ECO:0000313" key="10">
    <source>
        <dbReference type="Proteomes" id="UP000481964"/>
    </source>
</evidence>
<dbReference type="Proteomes" id="UP000481964">
    <property type="component" value="Unassembled WGS sequence"/>
</dbReference>
<accession>A0A175A6X8</accession>
<dbReference type="OrthoDB" id="9795222at2"/>